<comment type="caution">
    <text evidence="3">The sequence shown here is derived from an EMBL/GenBank/DDBJ whole genome shotgun (WGS) entry which is preliminary data.</text>
</comment>
<name>A0AAN8PLR5_POLSC</name>
<evidence type="ECO:0000256" key="1">
    <source>
        <dbReference type="SAM" id="Coils"/>
    </source>
</evidence>
<protein>
    <submittedName>
        <fullName evidence="3">Uncharacterized protein</fullName>
    </submittedName>
</protein>
<evidence type="ECO:0000313" key="3">
    <source>
        <dbReference type="EMBL" id="KAK6637095.1"/>
    </source>
</evidence>
<keyword evidence="1" id="KW-0175">Coiled coil</keyword>
<keyword evidence="2" id="KW-0812">Transmembrane</keyword>
<keyword evidence="2" id="KW-0472">Membrane</keyword>
<keyword evidence="2" id="KW-1133">Transmembrane helix</keyword>
<evidence type="ECO:0000313" key="4">
    <source>
        <dbReference type="Proteomes" id="UP001372834"/>
    </source>
</evidence>
<dbReference type="EMBL" id="JAWJWE010000004">
    <property type="protein sequence ID" value="KAK6637095.1"/>
    <property type="molecule type" value="Genomic_DNA"/>
</dbReference>
<dbReference type="Proteomes" id="UP001372834">
    <property type="component" value="Unassembled WGS sequence"/>
</dbReference>
<sequence>MENANLSESVEELRMKLEAMKRLIENTEGDEEKGRSRRRPICKDSIIDGSFLSFVFIIVLLLIICVSIYAFSNLYYAVLKKYPGKKHTEL</sequence>
<accession>A0AAN8PLR5</accession>
<gene>
    <name evidence="3" type="ORF">RUM43_010769</name>
</gene>
<feature type="coiled-coil region" evidence="1">
    <location>
        <begin position="3"/>
        <end position="30"/>
    </location>
</feature>
<feature type="transmembrane region" description="Helical" evidence="2">
    <location>
        <begin position="45"/>
        <end position="71"/>
    </location>
</feature>
<evidence type="ECO:0000256" key="2">
    <source>
        <dbReference type="SAM" id="Phobius"/>
    </source>
</evidence>
<organism evidence="3 4">
    <name type="scientific">Polyplax serrata</name>
    <name type="common">Common mouse louse</name>
    <dbReference type="NCBI Taxonomy" id="468196"/>
    <lineage>
        <taxon>Eukaryota</taxon>
        <taxon>Metazoa</taxon>
        <taxon>Ecdysozoa</taxon>
        <taxon>Arthropoda</taxon>
        <taxon>Hexapoda</taxon>
        <taxon>Insecta</taxon>
        <taxon>Pterygota</taxon>
        <taxon>Neoptera</taxon>
        <taxon>Paraneoptera</taxon>
        <taxon>Psocodea</taxon>
        <taxon>Troctomorpha</taxon>
        <taxon>Phthiraptera</taxon>
        <taxon>Anoplura</taxon>
        <taxon>Polyplacidae</taxon>
        <taxon>Polyplax</taxon>
    </lineage>
</organism>
<proteinExistence type="predicted"/>
<reference evidence="3 4" key="1">
    <citation type="submission" date="2023-10" db="EMBL/GenBank/DDBJ databases">
        <title>Genomes of two closely related lineages of the louse Polyplax serrata with different host specificities.</title>
        <authorList>
            <person name="Martinu J."/>
            <person name="Tarabai H."/>
            <person name="Stefka J."/>
            <person name="Hypsa V."/>
        </authorList>
    </citation>
    <scope>NUCLEOTIDE SEQUENCE [LARGE SCALE GENOMIC DNA]</scope>
    <source>
        <strain evidence="3">HR10_N</strain>
    </source>
</reference>
<dbReference type="AlphaFoldDB" id="A0AAN8PLR5"/>